<dbReference type="AlphaFoldDB" id="A0AAV8SKR6"/>
<feature type="domain" description="DUF4283" evidence="1">
    <location>
        <begin position="21"/>
        <end position="91"/>
    </location>
</feature>
<reference evidence="2 3" key="1">
    <citation type="submission" date="2021-09" db="EMBL/GenBank/DDBJ databases">
        <title>Genomic insights and catalytic innovation underlie evolution of tropane alkaloids biosynthesis.</title>
        <authorList>
            <person name="Wang Y.-J."/>
            <person name="Tian T."/>
            <person name="Huang J.-P."/>
            <person name="Huang S.-X."/>
        </authorList>
    </citation>
    <scope>NUCLEOTIDE SEQUENCE [LARGE SCALE GENOMIC DNA]</scope>
    <source>
        <strain evidence="2">KIB-2018</strain>
        <tissue evidence="2">Leaf</tissue>
    </source>
</reference>
<evidence type="ECO:0000259" key="1">
    <source>
        <dbReference type="Pfam" id="PF14111"/>
    </source>
</evidence>
<accession>A0AAV8SKR6</accession>
<dbReference type="EMBL" id="JAIWQS010000010">
    <property type="protein sequence ID" value="KAJ8752648.1"/>
    <property type="molecule type" value="Genomic_DNA"/>
</dbReference>
<sequence>MSREEGGGMTLSHNLKTKLDNQWAKTVVIKLLGRRIGYRLLSSCLQTMWLPKGQMKIIDLDNDYFLVRFKEDEDYLKALTQGPWVIFGQMLSSFRPSQGQVNHAVGWIRVPDLSITRYHPWILTAIGNLVGTTVRIDEATLKSNRGKFAHLAVDVDLSSLLRHGVEIDSETLRIAYKGLP</sequence>
<evidence type="ECO:0000313" key="3">
    <source>
        <dbReference type="Proteomes" id="UP001159364"/>
    </source>
</evidence>
<dbReference type="PANTHER" id="PTHR31286:SF99">
    <property type="entry name" value="DUF4283 DOMAIN-CONTAINING PROTEIN"/>
    <property type="match status" value="1"/>
</dbReference>
<protein>
    <recommendedName>
        <fullName evidence="1">DUF4283 domain-containing protein</fullName>
    </recommendedName>
</protein>
<evidence type="ECO:0000313" key="2">
    <source>
        <dbReference type="EMBL" id="KAJ8752648.1"/>
    </source>
</evidence>
<comment type="caution">
    <text evidence="2">The sequence shown here is derived from an EMBL/GenBank/DDBJ whole genome shotgun (WGS) entry which is preliminary data.</text>
</comment>
<organism evidence="2 3">
    <name type="scientific">Erythroxylum novogranatense</name>
    <dbReference type="NCBI Taxonomy" id="1862640"/>
    <lineage>
        <taxon>Eukaryota</taxon>
        <taxon>Viridiplantae</taxon>
        <taxon>Streptophyta</taxon>
        <taxon>Embryophyta</taxon>
        <taxon>Tracheophyta</taxon>
        <taxon>Spermatophyta</taxon>
        <taxon>Magnoliopsida</taxon>
        <taxon>eudicotyledons</taxon>
        <taxon>Gunneridae</taxon>
        <taxon>Pentapetalae</taxon>
        <taxon>rosids</taxon>
        <taxon>fabids</taxon>
        <taxon>Malpighiales</taxon>
        <taxon>Erythroxylaceae</taxon>
        <taxon>Erythroxylum</taxon>
    </lineage>
</organism>
<dbReference type="Proteomes" id="UP001159364">
    <property type="component" value="Linkage Group LG10"/>
</dbReference>
<dbReference type="Pfam" id="PF14111">
    <property type="entry name" value="DUF4283"/>
    <property type="match status" value="1"/>
</dbReference>
<keyword evidence="3" id="KW-1185">Reference proteome</keyword>
<gene>
    <name evidence="2" type="ORF">K2173_005537</name>
</gene>
<dbReference type="InterPro" id="IPR025558">
    <property type="entry name" value="DUF4283"/>
</dbReference>
<proteinExistence type="predicted"/>
<dbReference type="PANTHER" id="PTHR31286">
    <property type="entry name" value="GLYCINE-RICH CELL WALL STRUCTURAL PROTEIN 1.8-LIKE"/>
    <property type="match status" value="1"/>
</dbReference>
<name>A0AAV8SKR6_9ROSI</name>
<dbReference type="InterPro" id="IPR040256">
    <property type="entry name" value="At4g02000-like"/>
</dbReference>